<reference evidence="3 4" key="1">
    <citation type="submission" date="2019-02" db="EMBL/GenBank/DDBJ databases">
        <authorList>
            <person name="Li Y."/>
        </authorList>
    </citation>
    <scope>NUCLEOTIDE SEQUENCE [LARGE SCALE GENOMIC DNA]</scope>
    <source>
        <strain evidence="3 4">3-7</strain>
    </source>
</reference>
<dbReference type="InterPro" id="IPR012334">
    <property type="entry name" value="Pectin_lyas_fold"/>
</dbReference>
<name>A0A4V2DDB8_9SPHN</name>
<protein>
    <recommendedName>
        <fullName evidence="5">Pectate lyase superfamily protein domain-containing protein</fullName>
    </recommendedName>
</protein>
<dbReference type="Gene3D" id="2.160.20.10">
    <property type="entry name" value="Single-stranded right-handed beta-helix, Pectin lyase-like"/>
    <property type="match status" value="1"/>
</dbReference>
<evidence type="ECO:0000313" key="3">
    <source>
        <dbReference type="EMBL" id="RZF64438.1"/>
    </source>
</evidence>
<evidence type="ECO:0000259" key="2">
    <source>
        <dbReference type="Pfam" id="PF13229"/>
    </source>
</evidence>
<organism evidence="3 4">
    <name type="scientific">Sphingomonas populi</name>
    <dbReference type="NCBI Taxonomy" id="2484750"/>
    <lineage>
        <taxon>Bacteria</taxon>
        <taxon>Pseudomonadati</taxon>
        <taxon>Pseudomonadota</taxon>
        <taxon>Alphaproteobacteria</taxon>
        <taxon>Sphingomonadales</taxon>
        <taxon>Sphingomonadaceae</taxon>
        <taxon>Sphingomonas</taxon>
    </lineage>
</organism>
<dbReference type="OrthoDB" id="7524030at2"/>
<dbReference type="InterPro" id="IPR011050">
    <property type="entry name" value="Pectin_lyase_fold/virulence"/>
</dbReference>
<dbReference type="Pfam" id="PF12708">
    <property type="entry name" value="Pect-lyase_RHGA_epim"/>
    <property type="match status" value="1"/>
</dbReference>
<evidence type="ECO:0000259" key="1">
    <source>
        <dbReference type="Pfam" id="PF12708"/>
    </source>
</evidence>
<dbReference type="InterPro" id="IPR024535">
    <property type="entry name" value="RHGA/B-epi-like_pectate_lyase"/>
</dbReference>
<dbReference type="SMART" id="SM00710">
    <property type="entry name" value="PbH1"/>
    <property type="match status" value="7"/>
</dbReference>
<proteinExistence type="predicted"/>
<feature type="domain" description="Rhamnogalacturonase A/B/Epimerase-like pectate lyase" evidence="1">
    <location>
        <begin position="122"/>
        <end position="179"/>
    </location>
</feature>
<accession>A0A4V2DDB8</accession>
<dbReference type="SUPFAM" id="SSF51126">
    <property type="entry name" value="Pectin lyase-like"/>
    <property type="match status" value="1"/>
</dbReference>
<comment type="caution">
    <text evidence="3">The sequence shown here is derived from an EMBL/GenBank/DDBJ whole genome shotgun (WGS) entry which is preliminary data.</text>
</comment>
<dbReference type="Proteomes" id="UP000292085">
    <property type="component" value="Unassembled WGS sequence"/>
</dbReference>
<dbReference type="InterPro" id="IPR039448">
    <property type="entry name" value="Beta_helix"/>
</dbReference>
<keyword evidence="4" id="KW-1185">Reference proteome</keyword>
<dbReference type="Pfam" id="PF13229">
    <property type="entry name" value="Beta_helix"/>
    <property type="match status" value="1"/>
</dbReference>
<dbReference type="EMBL" id="SGIS01000014">
    <property type="protein sequence ID" value="RZF64438.1"/>
    <property type="molecule type" value="Genomic_DNA"/>
</dbReference>
<evidence type="ECO:0000313" key="4">
    <source>
        <dbReference type="Proteomes" id="UP000292085"/>
    </source>
</evidence>
<gene>
    <name evidence="3" type="ORF">EWE75_10825</name>
</gene>
<sequence length="656" mass="69053">MAGSSGLADSRHAAGCVQHDVMAVCAVRAGVVGCAQTARLGASAPICQRASAGVSSMRDLDLPKLTRRAVLPLLGVAGGALCVRATLAQHGTTEDADWPKWAPTRAAFYAEIAQWRTKGQDIRQFGAKLDGQADDTQALQQAVDAGVAVLLIPAGTLKLTRPVMLTRPIAILGAGDATVLRWEGRQRDPFLAMPADKNPATFLIGVHVDSIRLVRPAPLPSNGTILRCLNGRKVSVTRCSTDRFGALVVSPLRRLTRDTRKDIHDLALDAGFSPNGDDLNEDIIVFDNRVDGGAYMSQILRANFAKRIIAVGNTGRYANISWFGGSAKITFGGAQQYLRRARDIYITHNKVHGANGGIYGNNGDGILVAHNEVSEMLDVGIDFEGCFNALAHDNVVRNASNYGLATFYAAKNIVFRNNQVYQDGSAAQLPARYGKRYGKSGGRALFALRSAGFRRSPGAIDVSFIGNRFVFAGKTGSGVCLPSYFSRLVLDGNTFENVACDLTCGSTGTVIVTRNKLSFDRAIVAPYRVLGDSAVQATFTDNEIRVTAAQTPGTIAIADTAPVAGGHRAEISRNTVIDAGKDTALPIVLFGAQGHATVTGNTVGAVYVESKALGVVSGNRTRGGAAVAAAGLPPAFVPAAAEPEAAPEQAPTDDTP</sequence>
<dbReference type="AlphaFoldDB" id="A0A4V2DDB8"/>
<feature type="domain" description="Right handed beta helix" evidence="2">
    <location>
        <begin position="331"/>
        <end position="424"/>
    </location>
</feature>
<evidence type="ECO:0008006" key="5">
    <source>
        <dbReference type="Google" id="ProtNLM"/>
    </source>
</evidence>
<dbReference type="InterPro" id="IPR006626">
    <property type="entry name" value="PbH1"/>
</dbReference>